<dbReference type="EMBL" id="MU001636">
    <property type="protein sequence ID" value="KAF2482682.1"/>
    <property type="molecule type" value="Genomic_DNA"/>
</dbReference>
<name>A0A6A6PRR3_9PEZI</name>
<feature type="compositionally biased region" description="Low complexity" evidence="1">
    <location>
        <begin position="252"/>
        <end position="332"/>
    </location>
</feature>
<sequence length="552" mass="57028">MESSLTTSSLLRVLALGLLTVPAASFPYQLDERPGFHGEPPIGPPFHGPPFGGPGRFPPGASGWSDPVGTGGWGYGGQSFSPVRTSDPNNAATDFIQGRTTSTTQSVVTSTTFSSSTHGPKHTTASFTSTQDPVSTALSTTKNRTKSITETFTSITSTSHAGRSTTSTSNSTSTISTTSAARTSTVSGLTTSTSTTRTRRRTKSSTADPVQTTSNSTTTISTTSATRNSTTSSVATSTSTTPTRRRTRGHKTSASSSSTSTVSTSNATSTILTTIRSRTGTASGATTTTSTTNTRRSTTSSTSTSTASTGTTSSSTGSTTKTTSSTISTPTSVVVPGGQGLGDTYTLYQGAGTIQAGWPGLNDWIDFDTMWENNQALIKPSCSNLQETLANDSPDEIEGILNAINSVSASTGVPTQFILAVMIEESKGCVRVQTTFSVHPNPGLMQSFNGTGTCNNDGTVRDPCPDGEIRQMINDGVAGTASGPGLVQDLTEVSVTDVSRYYKAARLYNSGSIPTDGNLSGPGANPCYCSDIANRLTGWVLATTKCHLTNTV</sequence>
<feature type="compositionally biased region" description="Polar residues" evidence="1">
    <location>
        <begin position="123"/>
        <end position="142"/>
    </location>
</feature>
<feature type="region of interest" description="Disordered" evidence="1">
    <location>
        <begin position="109"/>
        <end position="336"/>
    </location>
</feature>
<dbReference type="RefSeq" id="XP_033589252.1">
    <property type="nucleotide sequence ID" value="XM_033732062.1"/>
</dbReference>
<evidence type="ECO:0000256" key="1">
    <source>
        <dbReference type="SAM" id="MobiDB-lite"/>
    </source>
</evidence>
<gene>
    <name evidence="3" type="ORF">BDY17DRAFT_281773</name>
</gene>
<accession>A0A6A6PRR3</accession>
<evidence type="ECO:0000313" key="3">
    <source>
        <dbReference type="EMBL" id="KAF2482682.1"/>
    </source>
</evidence>
<keyword evidence="4" id="KW-1185">Reference proteome</keyword>
<keyword evidence="2" id="KW-0732">Signal</keyword>
<evidence type="ECO:0000313" key="4">
    <source>
        <dbReference type="Proteomes" id="UP000799767"/>
    </source>
</evidence>
<proteinExistence type="predicted"/>
<protein>
    <recommendedName>
        <fullName evidence="5">Transglycosylase SLT domain-containing protein</fullName>
    </recommendedName>
</protein>
<feature type="signal peptide" evidence="2">
    <location>
        <begin position="1"/>
        <end position="25"/>
    </location>
</feature>
<dbReference type="OrthoDB" id="1193027at2759"/>
<dbReference type="GeneID" id="54473064"/>
<dbReference type="AlphaFoldDB" id="A0A6A6PRR3"/>
<evidence type="ECO:0008006" key="5">
    <source>
        <dbReference type="Google" id="ProtNLM"/>
    </source>
</evidence>
<evidence type="ECO:0000256" key="2">
    <source>
        <dbReference type="SAM" id="SignalP"/>
    </source>
</evidence>
<feature type="compositionally biased region" description="Low complexity" evidence="1">
    <location>
        <begin position="146"/>
        <end position="196"/>
    </location>
</feature>
<feature type="compositionally biased region" description="Low complexity" evidence="1">
    <location>
        <begin position="212"/>
        <end position="242"/>
    </location>
</feature>
<organism evidence="3 4">
    <name type="scientific">Neohortaea acidophila</name>
    <dbReference type="NCBI Taxonomy" id="245834"/>
    <lineage>
        <taxon>Eukaryota</taxon>
        <taxon>Fungi</taxon>
        <taxon>Dikarya</taxon>
        <taxon>Ascomycota</taxon>
        <taxon>Pezizomycotina</taxon>
        <taxon>Dothideomycetes</taxon>
        <taxon>Dothideomycetidae</taxon>
        <taxon>Mycosphaerellales</taxon>
        <taxon>Teratosphaeriaceae</taxon>
        <taxon>Neohortaea</taxon>
    </lineage>
</organism>
<reference evidence="3" key="1">
    <citation type="journal article" date="2020" name="Stud. Mycol.">
        <title>101 Dothideomycetes genomes: a test case for predicting lifestyles and emergence of pathogens.</title>
        <authorList>
            <person name="Haridas S."/>
            <person name="Albert R."/>
            <person name="Binder M."/>
            <person name="Bloem J."/>
            <person name="Labutti K."/>
            <person name="Salamov A."/>
            <person name="Andreopoulos B."/>
            <person name="Baker S."/>
            <person name="Barry K."/>
            <person name="Bills G."/>
            <person name="Bluhm B."/>
            <person name="Cannon C."/>
            <person name="Castanera R."/>
            <person name="Culley D."/>
            <person name="Daum C."/>
            <person name="Ezra D."/>
            <person name="Gonzalez J."/>
            <person name="Henrissat B."/>
            <person name="Kuo A."/>
            <person name="Liang C."/>
            <person name="Lipzen A."/>
            <person name="Lutzoni F."/>
            <person name="Magnuson J."/>
            <person name="Mondo S."/>
            <person name="Nolan M."/>
            <person name="Ohm R."/>
            <person name="Pangilinan J."/>
            <person name="Park H.-J."/>
            <person name="Ramirez L."/>
            <person name="Alfaro M."/>
            <person name="Sun H."/>
            <person name="Tritt A."/>
            <person name="Yoshinaga Y."/>
            <person name="Zwiers L.-H."/>
            <person name="Turgeon B."/>
            <person name="Goodwin S."/>
            <person name="Spatafora J."/>
            <person name="Crous P."/>
            <person name="Grigoriev I."/>
        </authorList>
    </citation>
    <scope>NUCLEOTIDE SEQUENCE</scope>
    <source>
        <strain evidence="3">CBS 113389</strain>
    </source>
</reference>
<feature type="chain" id="PRO_5025361747" description="Transglycosylase SLT domain-containing protein" evidence="2">
    <location>
        <begin position="26"/>
        <end position="552"/>
    </location>
</feature>
<dbReference type="Gene3D" id="1.10.530.10">
    <property type="match status" value="1"/>
</dbReference>
<dbReference type="Proteomes" id="UP000799767">
    <property type="component" value="Unassembled WGS sequence"/>
</dbReference>